<dbReference type="InterPro" id="IPR004223">
    <property type="entry name" value="VitB12-dep_Met_synth_activ_dom"/>
</dbReference>
<dbReference type="GeneID" id="98061675"/>
<evidence type="ECO:0000313" key="3">
    <source>
        <dbReference type="Proteomes" id="UP000235589"/>
    </source>
</evidence>
<organism evidence="2 3">
    <name type="scientific">Monoglobus pectinilyticus</name>
    <dbReference type="NCBI Taxonomy" id="1981510"/>
    <lineage>
        <taxon>Bacteria</taxon>
        <taxon>Bacillati</taxon>
        <taxon>Bacillota</taxon>
        <taxon>Clostridia</taxon>
        <taxon>Monoglobales</taxon>
        <taxon>Monoglobaceae</taxon>
        <taxon>Monoglobus</taxon>
    </lineage>
</organism>
<dbReference type="PIRSF" id="PIRSF037984">
    <property type="entry name" value="Met_synth_TM0269_prd"/>
    <property type="match status" value="1"/>
</dbReference>
<accession>A0A2K9NZI1</accession>
<feature type="domain" description="AdoMet activation" evidence="1">
    <location>
        <begin position="88"/>
        <end position="196"/>
    </location>
</feature>
<dbReference type="RefSeq" id="WP_207655132.1">
    <property type="nucleotide sequence ID" value="NZ_CP020991.1"/>
</dbReference>
<dbReference type="InterPro" id="IPR017342">
    <property type="entry name" value="S-AdoMet-dep_Met_synth_prd"/>
</dbReference>
<dbReference type="Proteomes" id="UP000235589">
    <property type="component" value="Chromosome"/>
</dbReference>
<evidence type="ECO:0000259" key="1">
    <source>
        <dbReference type="Pfam" id="PF02965"/>
    </source>
</evidence>
<protein>
    <submittedName>
        <fullName evidence="2">Vitamin B12 dependent methionine synthase activation region</fullName>
    </submittedName>
</protein>
<sequence>MFNIELDKNEILRYLGHRGQEIDTNTETMIDNCIEEIKKISRYRYVYKIFDIKVGYHDAVSCIDVVGTSLRLEGNDIYEHLRECRKCAVMAVTLGIEVDNSIRIAQGNDMLKAVVMDSCATEFIEKVCDEVEKKIKAEAEVLGKGTNLRFSPGYGDLPIDIQKNLLDVLDANRKIGLTVTNSSLMIPGKSVTAIIGFTENISFKKKKSKCDICSMRENCMFRKGGTTCERGRVYKA</sequence>
<keyword evidence="3" id="KW-1185">Reference proteome</keyword>
<dbReference type="GO" id="GO:0008705">
    <property type="term" value="F:methionine synthase activity"/>
    <property type="evidence" value="ECO:0007669"/>
    <property type="project" value="InterPro"/>
</dbReference>
<dbReference type="SUPFAM" id="SSF56507">
    <property type="entry name" value="Methionine synthase activation domain-like"/>
    <property type="match status" value="1"/>
</dbReference>
<reference evidence="2 3" key="1">
    <citation type="submission" date="2017-04" db="EMBL/GenBank/DDBJ databases">
        <title>Monoglobus pectinilyticus 14 draft genome.</title>
        <authorList>
            <person name="Kim C."/>
            <person name="Rosendale D.I."/>
            <person name="Kelly W.J."/>
            <person name="Tannock G.W."/>
            <person name="Patchett M.L."/>
            <person name="Jordens J.Z."/>
        </authorList>
    </citation>
    <scope>NUCLEOTIDE SEQUENCE [LARGE SCALE GENOMIC DNA]</scope>
    <source>
        <strain evidence="2 3">14</strain>
    </source>
</reference>
<dbReference type="Pfam" id="PF02965">
    <property type="entry name" value="Met_synt_B12"/>
    <property type="match status" value="1"/>
</dbReference>
<dbReference type="AlphaFoldDB" id="A0A2K9NZI1"/>
<evidence type="ECO:0000313" key="2">
    <source>
        <dbReference type="EMBL" id="AUO18430.1"/>
    </source>
</evidence>
<name>A0A2K9NZI1_9FIRM</name>
<dbReference type="InterPro" id="IPR037010">
    <property type="entry name" value="VitB12-dep_Met_synth_activ_sf"/>
</dbReference>
<dbReference type="EMBL" id="CP020991">
    <property type="protein sequence ID" value="AUO18430.1"/>
    <property type="molecule type" value="Genomic_DNA"/>
</dbReference>
<dbReference type="Gene3D" id="3.40.109.40">
    <property type="match status" value="1"/>
</dbReference>
<gene>
    <name evidence="2" type="ORF">B9O19_00246</name>
</gene>
<dbReference type="KEGG" id="mpec:B9O19_00246"/>
<proteinExistence type="predicted"/>